<evidence type="ECO:0000256" key="1">
    <source>
        <dbReference type="SAM" id="Phobius"/>
    </source>
</evidence>
<organism evidence="2 3">
    <name type="scientific">Marinomonas foliarum</name>
    <dbReference type="NCBI Taxonomy" id="491950"/>
    <lineage>
        <taxon>Bacteria</taxon>
        <taxon>Pseudomonadati</taxon>
        <taxon>Pseudomonadota</taxon>
        <taxon>Gammaproteobacteria</taxon>
        <taxon>Oceanospirillales</taxon>
        <taxon>Oceanospirillaceae</taxon>
        <taxon>Marinomonas</taxon>
    </lineage>
</organism>
<name>A0A368ZTR0_9GAMM</name>
<reference evidence="2 3" key="1">
    <citation type="submission" date="2018-07" db="EMBL/GenBank/DDBJ databases">
        <title>Genomic Encyclopedia of Type Strains, Phase III (KMG-III): the genomes of soil and plant-associated and newly described type strains.</title>
        <authorList>
            <person name="Whitman W."/>
        </authorList>
    </citation>
    <scope>NUCLEOTIDE SEQUENCE [LARGE SCALE GENOMIC DNA]</scope>
    <source>
        <strain evidence="2 3">CECT 7731</strain>
    </source>
</reference>
<dbReference type="EMBL" id="QPJQ01000023">
    <property type="protein sequence ID" value="RCX00373.1"/>
    <property type="molecule type" value="Genomic_DNA"/>
</dbReference>
<keyword evidence="1" id="KW-0812">Transmembrane</keyword>
<feature type="transmembrane region" description="Helical" evidence="1">
    <location>
        <begin position="20"/>
        <end position="46"/>
    </location>
</feature>
<accession>A0A368ZTR0</accession>
<keyword evidence="1" id="KW-1133">Transmembrane helix</keyword>
<comment type="caution">
    <text evidence="2">The sequence shown here is derived from an EMBL/GenBank/DDBJ whole genome shotgun (WGS) entry which is preliminary data.</text>
</comment>
<feature type="transmembrane region" description="Helical" evidence="1">
    <location>
        <begin position="87"/>
        <end position="107"/>
    </location>
</feature>
<dbReference type="Proteomes" id="UP000253506">
    <property type="component" value="Unassembled WGS sequence"/>
</dbReference>
<evidence type="ECO:0000313" key="2">
    <source>
        <dbReference type="EMBL" id="RCX00373.1"/>
    </source>
</evidence>
<evidence type="ECO:0000313" key="3">
    <source>
        <dbReference type="Proteomes" id="UP000253506"/>
    </source>
</evidence>
<sequence length="145" mass="16732">MLNVRLVIRFYLVKLLSSSLFRFFLNGGVIGLLSWILQAAFLYLFLTFDFFSEYGPAISVWLAFFIILFLNFFSMKKFVFNKDGSPLKFLISTTLMIFLAGLLTQFITEKIYSYGLDGFVYLSYPVSALLISPLSYVIKKNIVFN</sequence>
<keyword evidence="1" id="KW-0472">Membrane</keyword>
<proteinExistence type="predicted"/>
<protein>
    <submittedName>
        <fullName evidence="2">GtrA-like protein</fullName>
    </submittedName>
</protein>
<dbReference type="AlphaFoldDB" id="A0A368ZTR0"/>
<gene>
    <name evidence="2" type="ORF">DFP77_12322</name>
</gene>
<feature type="transmembrane region" description="Helical" evidence="1">
    <location>
        <begin position="119"/>
        <end position="138"/>
    </location>
</feature>
<feature type="transmembrane region" description="Helical" evidence="1">
    <location>
        <begin position="58"/>
        <end position="75"/>
    </location>
</feature>